<evidence type="ECO:0000256" key="3">
    <source>
        <dbReference type="ARBA" id="ARBA00023004"/>
    </source>
</evidence>
<evidence type="ECO:0000256" key="4">
    <source>
        <dbReference type="ARBA" id="ARBA00025742"/>
    </source>
</evidence>
<evidence type="ECO:0000313" key="8">
    <source>
        <dbReference type="Proteomes" id="UP000035425"/>
    </source>
</evidence>
<evidence type="ECO:0000256" key="2">
    <source>
        <dbReference type="ARBA" id="ARBA00022801"/>
    </source>
</evidence>
<sequence length="338" mass="35345">MPSVPTVPSVTSVTSTPPVPSVPAAPPARVPRHTLIQFSDVHLVDGGELPHGGVDTHANLESAARAVVDSRTAVAGLLLTGDLADSGSPVAYRRLRAVVEPLARHLGAPVIYAMGNHDERTAFRRELLGAAPTTDGLSTIPCDSVHWIAGLRIVVLDSTTPGYDSGHLTDDQLVWLRDELARPAPDGTVLVLHHPPVPSPMLVVELMTLREPDRLARVVAGSDVRIILSGHAHHASCGLLAGIPVWVSPATAFGADLLSPAGRARALRTAACSRIDIYPDTVVASVVTLAPAETLFDNDESDMARHIDQAAIQAATQAADRNPAAGRTPTGQGRAACS</sequence>
<dbReference type="InterPro" id="IPR004843">
    <property type="entry name" value="Calcineurin-like_PHP"/>
</dbReference>
<feature type="domain" description="Calcineurin-like phosphoesterase" evidence="6">
    <location>
        <begin position="35"/>
        <end position="234"/>
    </location>
</feature>
<evidence type="ECO:0000256" key="1">
    <source>
        <dbReference type="ARBA" id="ARBA00022723"/>
    </source>
</evidence>
<accession>A0ABR5F650</accession>
<evidence type="ECO:0000259" key="6">
    <source>
        <dbReference type="Pfam" id="PF00149"/>
    </source>
</evidence>
<comment type="caution">
    <text evidence="7">The sequence shown here is derived from an EMBL/GenBank/DDBJ whole genome shotgun (WGS) entry which is preliminary data.</text>
</comment>
<keyword evidence="2" id="KW-0378">Hydrolase</keyword>
<proteinExistence type="inferred from homology"/>
<keyword evidence="3" id="KW-0408">Iron</keyword>
<keyword evidence="8" id="KW-1185">Reference proteome</keyword>
<dbReference type="Proteomes" id="UP000035425">
    <property type="component" value="Unassembled WGS sequence"/>
</dbReference>
<feature type="compositionally biased region" description="Low complexity" evidence="5">
    <location>
        <begin position="1"/>
        <end position="16"/>
    </location>
</feature>
<dbReference type="Gene3D" id="3.60.21.10">
    <property type="match status" value="1"/>
</dbReference>
<feature type="compositionally biased region" description="Pro residues" evidence="5">
    <location>
        <begin position="17"/>
        <end position="28"/>
    </location>
</feature>
<evidence type="ECO:0000256" key="5">
    <source>
        <dbReference type="SAM" id="MobiDB-lite"/>
    </source>
</evidence>
<gene>
    <name evidence="7" type="ORF">FrCorBMG51_06930</name>
</gene>
<feature type="region of interest" description="Disordered" evidence="5">
    <location>
        <begin position="315"/>
        <end position="338"/>
    </location>
</feature>
<comment type="similarity">
    <text evidence="4">Belongs to the cyclic nucleotide phosphodiesterase class-III family.</text>
</comment>
<dbReference type="InterPro" id="IPR029052">
    <property type="entry name" value="Metallo-depent_PP-like"/>
</dbReference>
<name>A0ABR5F650_9ACTN</name>
<feature type="region of interest" description="Disordered" evidence="5">
    <location>
        <begin position="1"/>
        <end position="28"/>
    </location>
</feature>
<keyword evidence="1" id="KW-0479">Metal-binding</keyword>
<dbReference type="EMBL" id="JWIO01000007">
    <property type="protein sequence ID" value="KLL12165.1"/>
    <property type="molecule type" value="Genomic_DNA"/>
</dbReference>
<dbReference type="PANTHER" id="PTHR42988:SF2">
    <property type="entry name" value="CYCLIC NUCLEOTIDE PHOSPHODIESTERASE CBUA0032-RELATED"/>
    <property type="match status" value="1"/>
</dbReference>
<dbReference type="InterPro" id="IPR050884">
    <property type="entry name" value="CNP_phosphodiesterase-III"/>
</dbReference>
<dbReference type="Pfam" id="PF00149">
    <property type="entry name" value="Metallophos"/>
    <property type="match status" value="1"/>
</dbReference>
<evidence type="ECO:0000313" key="7">
    <source>
        <dbReference type="EMBL" id="KLL12165.1"/>
    </source>
</evidence>
<reference evidence="7 8" key="1">
    <citation type="submission" date="2014-12" db="EMBL/GenBank/DDBJ databases">
        <title>Frankia sp. BMG5.1 draft genome.</title>
        <authorList>
            <person name="Gtari M."/>
            <person name="Ghodhbane-Gtari F."/>
            <person name="Nouioui I."/>
            <person name="Ktari A."/>
            <person name="Hezbri K."/>
            <person name="Mimouni W."/>
            <person name="Sbissi I."/>
            <person name="Ayari A."/>
            <person name="Yamanaka T."/>
            <person name="Normand P."/>
            <person name="Tisa L.S."/>
            <person name="Boudabous A."/>
        </authorList>
    </citation>
    <scope>NUCLEOTIDE SEQUENCE [LARGE SCALE GENOMIC DNA]</scope>
    <source>
        <strain evidence="7 8">BMG5.1</strain>
    </source>
</reference>
<dbReference type="SUPFAM" id="SSF56300">
    <property type="entry name" value="Metallo-dependent phosphatases"/>
    <property type="match status" value="1"/>
</dbReference>
<dbReference type="PANTHER" id="PTHR42988">
    <property type="entry name" value="PHOSPHOHYDROLASE"/>
    <property type="match status" value="1"/>
</dbReference>
<organism evidence="7 8">
    <name type="scientific">Protofrankia coriariae</name>
    <dbReference type="NCBI Taxonomy" id="1562887"/>
    <lineage>
        <taxon>Bacteria</taxon>
        <taxon>Bacillati</taxon>
        <taxon>Actinomycetota</taxon>
        <taxon>Actinomycetes</taxon>
        <taxon>Frankiales</taxon>
        <taxon>Frankiaceae</taxon>
        <taxon>Protofrankia</taxon>
    </lineage>
</organism>
<protein>
    <submittedName>
        <fullName evidence="7">Metallophosphatase</fullName>
    </submittedName>
</protein>